<feature type="domain" description="Yeast cell wall synthesis Kre9/Knh1-like N-terminal" evidence="3">
    <location>
        <begin position="25"/>
        <end position="111"/>
    </location>
</feature>
<evidence type="ECO:0000259" key="3">
    <source>
        <dbReference type="Pfam" id="PF10342"/>
    </source>
</evidence>
<dbReference type="EMBL" id="JASJQH010007319">
    <property type="protein sequence ID" value="KAK9710841.1"/>
    <property type="molecule type" value="Genomic_DNA"/>
</dbReference>
<organism evidence="4 5">
    <name type="scientific">Basidiobolus ranarum</name>
    <dbReference type="NCBI Taxonomy" id="34480"/>
    <lineage>
        <taxon>Eukaryota</taxon>
        <taxon>Fungi</taxon>
        <taxon>Fungi incertae sedis</taxon>
        <taxon>Zoopagomycota</taxon>
        <taxon>Entomophthoromycotina</taxon>
        <taxon>Basidiobolomycetes</taxon>
        <taxon>Basidiobolales</taxon>
        <taxon>Basidiobolaceae</taxon>
        <taxon>Basidiobolus</taxon>
    </lineage>
</organism>
<evidence type="ECO:0000313" key="4">
    <source>
        <dbReference type="EMBL" id="KAK9710841.1"/>
    </source>
</evidence>
<keyword evidence="1 2" id="KW-0732">Signal</keyword>
<dbReference type="Pfam" id="PF10342">
    <property type="entry name" value="Kre9_KNH"/>
    <property type="match status" value="1"/>
</dbReference>
<protein>
    <recommendedName>
        <fullName evidence="3">Yeast cell wall synthesis Kre9/Knh1-like N-terminal domain-containing protein</fullName>
    </recommendedName>
</protein>
<sequence length="124" mass="14330">MKFPALIVVFTSVLGLSFADFQTVTPKPNSKFVPGQTVKISWKESGEGKLIDQRESFTIRLSNGPRVRLWHPVLDIANFTKPFPKSVNWKIPKDLKVDRYFLVYTDNTRTQPKSDYFYVDNSKN</sequence>
<name>A0ABR2VYZ0_9FUNG</name>
<comment type="caution">
    <text evidence="4">The sequence shown here is derived from an EMBL/GenBank/DDBJ whole genome shotgun (WGS) entry which is preliminary data.</text>
</comment>
<evidence type="ECO:0000256" key="2">
    <source>
        <dbReference type="SAM" id="SignalP"/>
    </source>
</evidence>
<reference evidence="4 5" key="1">
    <citation type="submission" date="2023-04" db="EMBL/GenBank/DDBJ databases">
        <title>Genome of Basidiobolus ranarum AG-B5.</title>
        <authorList>
            <person name="Stajich J.E."/>
            <person name="Carter-House D."/>
            <person name="Gryganskyi A."/>
        </authorList>
    </citation>
    <scope>NUCLEOTIDE SEQUENCE [LARGE SCALE GENOMIC DNA]</scope>
    <source>
        <strain evidence="4 5">AG-B5</strain>
    </source>
</reference>
<keyword evidence="5" id="KW-1185">Reference proteome</keyword>
<evidence type="ECO:0000313" key="5">
    <source>
        <dbReference type="Proteomes" id="UP001479436"/>
    </source>
</evidence>
<evidence type="ECO:0000256" key="1">
    <source>
        <dbReference type="ARBA" id="ARBA00022729"/>
    </source>
</evidence>
<gene>
    <name evidence="4" type="ORF">K7432_008192</name>
</gene>
<dbReference type="InterPro" id="IPR018466">
    <property type="entry name" value="Kre9/Knh1-like_N"/>
</dbReference>
<feature type="signal peptide" evidence="2">
    <location>
        <begin position="1"/>
        <end position="19"/>
    </location>
</feature>
<proteinExistence type="predicted"/>
<dbReference type="Proteomes" id="UP001479436">
    <property type="component" value="Unassembled WGS sequence"/>
</dbReference>
<accession>A0ABR2VYZ0</accession>
<feature type="chain" id="PRO_5047049272" description="Yeast cell wall synthesis Kre9/Knh1-like N-terminal domain-containing protein" evidence="2">
    <location>
        <begin position="20"/>
        <end position="124"/>
    </location>
</feature>